<keyword evidence="2" id="KW-0812">Transmembrane</keyword>
<keyword evidence="7" id="KW-0325">Glycoprotein</keyword>
<organism evidence="8 9">
    <name type="scientific">Gossypium harknessii</name>
    <dbReference type="NCBI Taxonomy" id="34285"/>
    <lineage>
        <taxon>Eukaryota</taxon>
        <taxon>Viridiplantae</taxon>
        <taxon>Streptophyta</taxon>
        <taxon>Embryophyta</taxon>
        <taxon>Tracheophyta</taxon>
        <taxon>Spermatophyta</taxon>
        <taxon>Magnoliopsida</taxon>
        <taxon>eudicotyledons</taxon>
        <taxon>Gunneridae</taxon>
        <taxon>Pentapetalae</taxon>
        <taxon>rosids</taxon>
        <taxon>malvids</taxon>
        <taxon>Malvales</taxon>
        <taxon>Malvaceae</taxon>
        <taxon>Malvoideae</taxon>
        <taxon>Gossypium</taxon>
    </lineage>
</organism>
<dbReference type="InterPro" id="IPR032675">
    <property type="entry name" value="LRR_dom_sf"/>
</dbReference>
<accession>A0A7J9HSJ1</accession>
<dbReference type="Proteomes" id="UP000593560">
    <property type="component" value="Unassembled WGS sequence"/>
</dbReference>
<sequence length="95" mass="10600">MGHGLPNLIILILRSNKFGGNIPDHLFALTSLQNLDLSNNHLFGSIPRCMSNFAAMVRRNASRERSIIYNANIGDVYEFASVVMKGQFLEYGNTL</sequence>
<dbReference type="EMBL" id="JABFAD010000011">
    <property type="protein sequence ID" value="MBA0812839.1"/>
    <property type="molecule type" value="Genomic_DNA"/>
</dbReference>
<gene>
    <name evidence="8" type="ORF">Gohar_026773</name>
</gene>
<evidence type="ECO:0000313" key="9">
    <source>
        <dbReference type="Proteomes" id="UP000593560"/>
    </source>
</evidence>
<dbReference type="Gene3D" id="3.80.10.10">
    <property type="entry name" value="Ribonuclease Inhibitor"/>
    <property type="match status" value="1"/>
</dbReference>
<dbReference type="PANTHER" id="PTHR48063">
    <property type="entry name" value="LRR RECEPTOR-LIKE KINASE"/>
    <property type="match status" value="1"/>
</dbReference>
<dbReference type="SUPFAM" id="SSF52058">
    <property type="entry name" value="L domain-like"/>
    <property type="match status" value="1"/>
</dbReference>
<keyword evidence="9" id="KW-1185">Reference proteome</keyword>
<comment type="subcellular location">
    <subcellularLocation>
        <location evidence="1">Membrane</location>
        <topology evidence="1">Single-pass type I membrane protein</topology>
    </subcellularLocation>
</comment>
<dbReference type="PANTHER" id="PTHR48063:SF112">
    <property type="entry name" value="RECEPTOR LIKE PROTEIN 30-LIKE"/>
    <property type="match status" value="1"/>
</dbReference>
<comment type="caution">
    <text evidence="8">The sequence shown here is derived from an EMBL/GenBank/DDBJ whole genome shotgun (WGS) entry which is preliminary data.</text>
</comment>
<dbReference type="InterPro" id="IPR046956">
    <property type="entry name" value="RLP23-like"/>
</dbReference>
<proteinExistence type="predicted"/>
<dbReference type="OrthoDB" id="8731593at2759"/>
<evidence type="ECO:0000256" key="2">
    <source>
        <dbReference type="ARBA" id="ARBA00022692"/>
    </source>
</evidence>
<keyword evidence="4" id="KW-1133">Transmembrane helix</keyword>
<keyword evidence="6" id="KW-0675">Receptor</keyword>
<evidence type="ECO:0000313" key="8">
    <source>
        <dbReference type="EMBL" id="MBA0812839.1"/>
    </source>
</evidence>
<reference evidence="8 9" key="1">
    <citation type="journal article" date="2019" name="Genome Biol. Evol.">
        <title>Insights into the evolution of the New World diploid cottons (Gossypium, subgenus Houzingenia) based on genome sequencing.</title>
        <authorList>
            <person name="Grover C.E."/>
            <person name="Arick M.A. 2nd"/>
            <person name="Thrash A."/>
            <person name="Conover J.L."/>
            <person name="Sanders W.S."/>
            <person name="Peterson D.G."/>
            <person name="Frelichowski J.E."/>
            <person name="Scheffler J.A."/>
            <person name="Scheffler B.E."/>
            <person name="Wendel J.F."/>
        </authorList>
    </citation>
    <scope>NUCLEOTIDE SEQUENCE [LARGE SCALE GENOMIC DNA]</scope>
    <source>
        <strain evidence="8">0</strain>
        <tissue evidence="8">Leaf</tissue>
    </source>
</reference>
<evidence type="ECO:0000256" key="4">
    <source>
        <dbReference type="ARBA" id="ARBA00022989"/>
    </source>
</evidence>
<evidence type="ECO:0000256" key="5">
    <source>
        <dbReference type="ARBA" id="ARBA00023136"/>
    </source>
</evidence>
<evidence type="ECO:0000256" key="6">
    <source>
        <dbReference type="ARBA" id="ARBA00023170"/>
    </source>
</evidence>
<keyword evidence="5" id="KW-0472">Membrane</keyword>
<name>A0A7J9HSJ1_9ROSI</name>
<dbReference type="AlphaFoldDB" id="A0A7J9HSJ1"/>
<evidence type="ECO:0000256" key="1">
    <source>
        <dbReference type="ARBA" id="ARBA00004479"/>
    </source>
</evidence>
<evidence type="ECO:0000256" key="7">
    <source>
        <dbReference type="ARBA" id="ARBA00023180"/>
    </source>
</evidence>
<dbReference type="GO" id="GO:0016020">
    <property type="term" value="C:membrane"/>
    <property type="evidence" value="ECO:0007669"/>
    <property type="project" value="UniProtKB-SubCell"/>
</dbReference>
<dbReference type="Pfam" id="PF00560">
    <property type="entry name" value="LRR_1"/>
    <property type="match status" value="2"/>
</dbReference>
<keyword evidence="3" id="KW-0732">Signal</keyword>
<dbReference type="InterPro" id="IPR001611">
    <property type="entry name" value="Leu-rich_rpt"/>
</dbReference>
<protein>
    <submittedName>
        <fullName evidence="8">Uncharacterized protein</fullName>
    </submittedName>
</protein>
<evidence type="ECO:0000256" key="3">
    <source>
        <dbReference type="ARBA" id="ARBA00022729"/>
    </source>
</evidence>